<reference evidence="8" key="2">
    <citation type="journal article" date="2022" name="Hortic Res">
        <title>The genome of Dioscorea zingiberensis sheds light on the biosynthesis, origin and evolution of the medicinally important diosgenin saponins.</title>
        <authorList>
            <person name="Li Y."/>
            <person name="Tan C."/>
            <person name="Li Z."/>
            <person name="Guo J."/>
            <person name="Li S."/>
            <person name="Chen X."/>
            <person name="Wang C."/>
            <person name="Dai X."/>
            <person name="Yang H."/>
            <person name="Song W."/>
            <person name="Hou L."/>
            <person name="Xu J."/>
            <person name="Tong Z."/>
            <person name="Xu A."/>
            <person name="Yuan X."/>
            <person name="Wang W."/>
            <person name="Yang Q."/>
            <person name="Chen L."/>
            <person name="Sun Z."/>
            <person name="Wang K."/>
            <person name="Pan B."/>
            <person name="Chen J."/>
            <person name="Bao Y."/>
            <person name="Liu F."/>
            <person name="Qi X."/>
            <person name="Gang D.R."/>
            <person name="Wen J."/>
            <person name="Li J."/>
        </authorList>
    </citation>
    <scope>NUCLEOTIDE SEQUENCE</scope>
    <source>
        <strain evidence="8">Dzin_1.0</strain>
    </source>
</reference>
<evidence type="ECO:0000256" key="2">
    <source>
        <dbReference type="ARBA" id="ARBA00004881"/>
    </source>
</evidence>
<dbReference type="GO" id="GO:0016763">
    <property type="term" value="F:pentosyltransferase activity"/>
    <property type="evidence" value="ECO:0007669"/>
    <property type="project" value="UniProtKB-ARBA"/>
</dbReference>
<proteinExistence type="predicted"/>
<dbReference type="AlphaFoldDB" id="A0A9D5BXX8"/>
<evidence type="ECO:0000256" key="4">
    <source>
        <dbReference type="ARBA" id="ARBA00022679"/>
    </source>
</evidence>
<accession>A0A9D5BXX8</accession>
<reference evidence="8" key="1">
    <citation type="submission" date="2021-03" db="EMBL/GenBank/DDBJ databases">
        <authorList>
            <person name="Li Z."/>
            <person name="Yang C."/>
        </authorList>
    </citation>
    <scope>NUCLEOTIDE SEQUENCE</scope>
    <source>
        <strain evidence="8">Dzin_1.0</strain>
        <tissue evidence="8">Leaf</tissue>
    </source>
</reference>
<evidence type="ECO:0000256" key="6">
    <source>
        <dbReference type="SAM" id="Phobius"/>
    </source>
</evidence>
<keyword evidence="3" id="KW-0328">Glycosyltransferase</keyword>
<evidence type="ECO:0000256" key="3">
    <source>
        <dbReference type="ARBA" id="ARBA00022676"/>
    </source>
</evidence>
<keyword evidence="5" id="KW-0325">Glycoprotein</keyword>
<keyword evidence="9" id="KW-1185">Reference proteome</keyword>
<gene>
    <name evidence="8" type="ORF">J5N97_027890</name>
</gene>
<keyword evidence="6" id="KW-1133">Transmembrane helix</keyword>
<evidence type="ECO:0000256" key="5">
    <source>
        <dbReference type="ARBA" id="ARBA00023180"/>
    </source>
</evidence>
<keyword evidence="6" id="KW-0812">Transmembrane</keyword>
<dbReference type="Proteomes" id="UP001085076">
    <property type="component" value="Miscellaneous, Linkage group lg09"/>
</dbReference>
<comment type="pathway">
    <text evidence="2">Glycan metabolism.</text>
</comment>
<dbReference type="GO" id="GO:0000139">
    <property type="term" value="C:Golgi membrane"/>
    <property type="evidence" value="ECO:0007669"/>
    <property type="project" value="UniProtKB-SubCell"/>
</dbReference>
<protein>
    <recommendedName>
        <fullName evidence="7">Glycosyltransferase 61 catalytic domain-containing protein</fullName>
    </recommendedName>
</protein>
<feature type="transmembrane region" description="Helical" evidence="6">
    <location>
        <begin position="15"/>
        <end position="37"/>
    </location>
</feature>
<dbReference type="InterPro" id="IPR049625">
    <property type="entry name" value="Glyco_transf_61_cat"/>
</dbReference>
<keyword evidence="4" id="KW-0808">Transferase</keyword>
<evidence type="ECO:0000256" key="1">
    <source>
        <dbReference type="ARBA" id="ARBA00004323"/>
    </source>
</evidence>
<comment type="caution">
    <text evidence="8">The sequence shown here is derived from an EMBL/GenBank/DDBJ whole genome shotgun (WGS) entry which is preliminary data.</text>
</comment>
<evidence type="ECO:0000259" key="7">
    <source>
        <dbReference type="Pfam" id="PF04577"/>
    </source>
</evidence>
<dbReference type="InterPro" id="IPR007657">
    <property type="entry name" value="Glycosyltransferase_61"/>
</dbReference>
<keyword evidence="6" id="KW-0472">Membrane</keyword>
<dbReference type="PANTHER" id="PTHR20961">
    <property type="entry name" value="GLYCOSYLTRANSFERASE"/>
    <property type="match status" value="1"/>
</dbReference>
<evidence type="ECO:0000313" key="9">
    <source>
        <dbReference type="Proteomes" id="UP001085076"/>
    </source>
</evidence>
<evidence type="ECO:0000313" key="8">
    <source>
        <dbReference type="EMBL" id="KAJ0962768.1"/>
    </source>
</evidence>
<comment type="subcellular location">
    <subcellularLocation>
        <location evidence="1">Golgi apparatus membrane</location>
        <topology evidence="1">Single-pass type II membrane protein</topology>
    </subcellularLocation>
</comment>
<dbReference type="Pfam" id="PF04577">
    <property type="entry name" value="Glyco_transf_61"/>
    <property type="match status" value="1"/>
</dbReference>
<sequence length="602" mass="68410">MEPCKSFGRLKPEKLGCMAVLACVLVPMIIMVGLPMFSSQSLDNNMSLQLPIREALVPLSTVKEMKDSNKPEIGMQIMRLESEETEEESKTDVDTKTAVFVNDSNGMKQQQNYTRNDTKTAVLANVANEKKQQPDQMRKDTNTAVLVNASNEKKQQPDYTRNDNKTIELVLDSNEKKQEPNHTRYSEYFQEKSQPLIVKANIEGNKTTTGGFIPQSSIICDFSGERSDTCYIHGDVRVLGKSSVILSPSSSQLSSSNVTWKIRPYARKWEANIMEQIKEITLRSSESFRENTHCHINHSVPAVVFSTGGFLGNFFHDFTDVLIPLFTTARQYHGEVQFLATDFNSKWINKYQLILKQLSRYEIINIDTDTMVHCFQNVHVGLQSDKVMGIDPSKSPNGYSMADFRELIRESLSLERGFTKVIAAQSRRKPRLLILLRKGSRSITNAKQVIQMARRLGYKVVTAGPEETRNLTTFAHTVNSCDVMMGVHGAGLANMIFLPTNATLIQIIPWGGLKWACRHDFGEPAPDMGIRYLEYEIKEEESSLIEQYPRDHAVFTDPQSVQKQGWNALWSIFLDRQKVKLDITRFRPVLLEALRSLKQIEY</sequence>
<name>A0A9D5BXX8_9LILI</name>
<dbReference type="PANTHER" id="PTHR20961:SF5">
    <property type="entry name" value="GLYCOSYLTRANSFERASE-RELATED"/>
    <property type="match status" value="1"/>
</dbReference>
<feature type="domain" description="Glycosyltransferase 61 catalytic" evidence="7">
    <location>
        <begin position="314"/>
        <end position="505"/>
    </location>
</feature>
<dbReference type="EMBL" id="JAGGNH010000009">
    <property type="protein sequence ID" value="KAJ0962768.1"/>
    <property type="molecule type" value="Genomic_DNA"/>
</dbReference>
<dbReference type="OrthoDB" id="529273at2759"/>
<organism evidence="8 9">
    <name type="scientific">Dioscorea zingiberensis</name>
    <dbReference type="NCBI Taxonomy" id="325984"/>
    <lineage>
        <taxon>Eukaryota</taxon>
        <taxon>Viridiplantae</taxon>
        <taxon>Streptophyta</taxon>
        <taxon>Embryophyta</taxon>
        <taxon>Tracheophyta</taxon>
        <taxon>Spermatophyta</taxon>
        <taxon>Magnoliopsida</taxon>
        <taxon>Liliopsida</taxon>
        <taxon>Dioscoreales</taxon>
        <taxon>Dioscoreaceae</taxon>
        <taxon>Dioscorea</taxon>
    </lineage>
</organism>